<dbReference type="GO" id="GO:0006629">
    <property type="term" value="P:lipid metabolic process"/>
    <property type="evidence" value="ECO:0007669"/>
    <property type="project" value="InterPro"/>
</dbReference>
<proteinExistence type="evidence at transcript level"/>
<evidence type="ECO:0000256" key="1">
    <source>
        <dbReference type="SAM" id="Phobius"/>
    </source>
</evidence>
<feature type="transmembrane region" description="Helical" evidence="1">
    <location>
        <begin position="7"/>
        <end position="25"/>
    </location>
</feature>
<name>A0A6F9DNA7_9ASCI</name>
<dbReference type="Gene3D" id="3.40.50.1820">
    <property type="entry name" value="alpha/beta hydrolase"/>
    <property type="match status" value="1"/>
</dbReference>
<gene>
    <name evidence="2" type="primary">Pla2g15-003</name>
</gene>
<keyword evidence="1" id="KW-0472">Membrane</keyword>
<dbReference type="EMBL" id="LR789055">
    <property type="protein sequence ID" value="CAB3264917.1"/>
    <property type="molecule type" value="mRNA"/>
</dbReference>
<sequence>MNKTLKVASIMFGSVMLAVVGVVIHQCVGGATSLPDGEFKRPVVFVPGDAGSLMEARNNNPGGYGGGSWFRIWLDILLLLPHNIHNYVENILMTFDPATNTSSNVPGVQTRVPHFGTTLSMEYIDPSWTAYFLGNSGAYGKALADRLIKRGYKRDISVRGAPYDFRLAMSSNSEYFTRLRNLVEETYSTNGNKKVAIISHSLGGLYATWFLNHQSQAWKDQFVDTYISIATPWAGSSDVLLALISGYNFGISFVKPLTARRQQRCFETNFLLLPRANFPPPDNVILSTDERGYNCTDEDMRAVLTRAGVPNGAELFQYVRDANKVPGGPNGLPPHPGVDTFCVYGIGVQTEDILKYEGRNFPDQQPQFINNDGDGTVAHRSLSACKLWNLAPGGCIVELPGVSHTEALKGKTGIDEIMNILFR</sequence>
<accession>A0A6F9DNA7</accession>
<dbReference type="PANTHER" id="PTHR11440">
    <property type="entry name" value="LECITHIN-CHOLESTEROL ACYLTRANSFERASE-RELATED"/>
    <property type="match status" value="1"/>
</dbReference>
<dbReference type="InterPro" id="IPR029058">
    <property type="entry name" value="AB_hydrolase_fold"/>
</dbReference>
<keyword evidence="1" id="KW-1133">Transmembrane helix</keyword>
<protein>
    <submittedName>
        <fullName evidence="2">Group XV phospholipase A2-like</fullName>
    </submittedName>
</protein>
<dbReference type="Pfam" id="PF02450">
    <property type="entry name" value="LCAT"/>
    <property type="match status" value="2"/>
</dbReference>
<dbReference type="InterPro" id="IPR003386">
    <property type="entry name" value="LACT/PDAT_acylTrfase"/>
</dbReference>
<reference evidence="2" key="1">
    <citation type="submission" date="2020-04" db="EMBL/GenBank/DDBJ databases">
        <authorList>
            <person name="Neveu A P."/>
        </authorList>
    </citation>
    <scope>NUCLEOTIDE SEQUENCE</scope>
    <source>
        <tissue evidence="2">Whole embryo</tissue>
    </source>
</reference>
<dbReference type="SUPFAM" id="SSF53474">
    <property type="entry name" value="alpha/beta-Hydrolases"/>
    <property type="match status" value="1"/>
</dbReference>
<organism evidence="2">
    <name type="scientific">Phallusia mammillata</name>
    <dbReference type="NCBI Taxonomy" id="59560"/>
    <lineage>
        <taxon>Eukaryota</taxon>
        <taxon>Metazoa</taxon>
        <taxon>Chordata</taxon>
        <taxon>Tunicata</taxon>
        <taxon>Ascidiacea</taxon>
        <taxon>Phlebobranchia</taxon>
        <taxon>Ascidiidae</taxon>
        <taxon>Phallusia</taxon>
    </lineage>
</organism>
<evidence type="ECO:0000313" key="2">
    <source>
        <dbReference type="EMBL" id="CAB3264917.1"/>
    </source>
</evidence>
<dbReference type="GO" id="GO:0008374">
    <property type="term" value="F:O-acyltransferase activity"/>
    <property type="evidence" value="ECO:0007669"/>
    <property type="project" value="InterPro"/>
</dbReference>
<dbReference type="AlphaFoldDB" id="A0A6F9DNA7"/>
<keyword evidence="1" id="KW-0812">Transmembrane</keyword>